<comment type="caution">
    <text evidence="2">The sequence shown here is derived from an EMBL/GenBank/DDBJ whole genome shotgun (WGS) entry which is preliminary data.</text>
</comment>
<keyword evidence="1" id="KW-0560">Oxidoreductase</keyword>
<evidence type="ECO:0000256" key="1">
    <source>
        <dbReference type="ARBA" id="ARBA00023002"/>
    </source>
</evidence>
<dbReference type="InterPro" id="IPR025337">
    <property type="entry name" value="Questin_oxidase-like"/>
</dbReference>
<gene>
    <name evidence="2" type="ORF">BJ875DRAFT_451550</name>
</gene>
<dbReference type="EMBL" id="MU251372">
    <property type="protein sequence ID" value="KAG9238277.1"/>
    <property type="molecule type" value="Genomic_DNA"/>
</dbReference>
<evidence type="ECO:0000313" key="3">
    <source>
        <dbReference type="Proteomes" id="UP000824998"/>
    </source>
</evidence>
<evidence type="ECO:0008006" key="4">
    <source>
        <dbReference type="Google" id="ProtNLM"/>
    </source>
</evidence>
<dbReference type="OrthoDB" id="10265971at2759"/>
<sequence>MRKSQLPPRSEHFQNSCEFSNMSAPMIAWVPLVNRVHKYLTTSNYSAQSIDLEHVEIYDVETAPEKRPRTLKHLLKANHINHSILYHSLQYHNHLPHILGSAYILGATAQQLHHIYDNESQELEEWEDSPAEITDTDWREFLGDKKYQRAYVDFYEDELALKYDYDWTRVAEEYIFSGKQPLINGLIGGLGHPLIHLGYAYEMSSREIGMEALAMGSTAYNYLHKYLDEPAYTRESTYRTTFPLEILHRIHSDNRFDGVLKEKGSDNIELLFQQHEDLVLEHWNAWTLSDPKKQFEDSQEAAVALLVKTVKPGTHAYDFFMAHILTTSHAVRVLLPVVPKKFHVSLVRQWWLLTIAVYIAQLRPEIDEDIEVQPSKQWNYVDDMAVNGPWATDSHYVKALRAMKQAAFTWGDVHEHYLAAAVHFADDFKGWTGFG</sequence>
<dbReference type="PANTHER" id="PTHR35870">
    <property type="entry name" value="PROTEIN, PUTATIVE (AFU_ORTHOLOGUE AFUA_5G03330)-RELATED"/>
    <property type="match status" value="1"/>
</dbReference>
<evidence type="ECO:0000313" key="2">
    <source>
        <dbReference type="EMBL" id="KAG9238277.1"/>
    </source>
</evidence>
<dbReference type="Pfam" id="PF14027">
    <property type="entry name" value="Questin_oxidase"/>
    <property type="match status" value="1"/>
</dbReference>
<organism evidence="2 3">
    <name type="scientific">Amylocarpus encephaloides</name>
    <dbReference type="NCBI Taxonomy" id="45428"/>
    <lineage>
        <taxon>Eukaryota</taxon>
        <taxon>Fungi</taxon>
        <taxon>Dikarya</taxon>
        <taxon>Ascomycota</taxon>
        <taxon>Pezizomycotina</taxon>
        <taxon>Leotiomycetes</taxon>
        <taxon>Helotiales</taxon>
        <taxon>Helotiales incertae sedis</taxon>
        <taxon>Amylocarpus</taxon>
    </lineage>
</organism>
<reference evidence="2" key="1">
    <citation type="journal article" date="2021" name="IMA Fungus">
        <title>Genomic characterization of three marine fungi, including Emericellopsis atlantica sp. nov. with signatures of a generalist lifestyle and marine biomass degradation.</title>
        <authorList>
            <person name="Hagestad O.C."/>
            <person name="Hou L."/>
            <person name="Andersen J.H."/>
            <person name="Hansen E.H."/>
            <person name="Altermark B."/>
            <person name="Li C."/>
            <person name="Kuhnert E."/>
            <person name="Cox R.J."/>
            <person name="Crous P.W."/>
            <person name="Spatafora J.W."/>
            <person name="Lail K."/>
            <person name="Amirebrahimi M."/>
            <person name="Lipzen A."/>
            <person name="Pangilinan J."/>
            <person name="Andreopoulos W."/>
            <person name="Hayes R.D."/>
            <person name="Ng V."/>
            <person name="Grigoriev I.V."/>
            <person name="Jackson S.A."/>
            <person name="Sutton T.D.S."/>
            <person name="Dobson A.D.W."/>
            <person name="Rama T."/>
        </authorList>
    </citation>
    <scope>NUCLEOTIDE SEQUENCE</scope>
    <source>
        <strain evidence="2">TRa018bII</strain>
    </source>
</reference>
<dbReference type="AlphaFoldDB" id="A0A9P7YRY2"/>
<name>A0A9P7YRY2_9HELO</name>
<protein>
    <recommendedName>
        <fullName evidence="4">MGS207 protein</fullName>
    </recommendedName>
</protein>
<keyword evidence="3" id="KW-1185">Reference proteome</keyword>
<dbReference type="PANTHER" id="PTHR35870:SF6">
    <property type="entry name" value="MGS207 PROTEIN"/>
    <property type="match status" value="1"/>
</dbReference>
<accession>A0A9P7YRY2</accession>
<proteinExistence type="predicted"/>
<dbReference type="GO" id="GO:0016491">
    <property type="term" value="F:oxidoreductase activity"/>
    <property type="evidence" value="ECO:0007669"/>
    <property type="project" value="UniProtKB-KW"/>
</dbReference>
<dbReference type="Proteomes" id="UP000824998">
    <property type="component" value="Unassembled WGS sequence"/>
</dbReference>